<dbReference type="Proteomes" id="UP000562045">
    <property type="component" value="Unassembled WGS sequence"/>
</dbReference>
<dbReference type="PROSITE" id="PS51257">
    <property type="entry name" value="PROKAR_LIPOPROTEIN"/>
    <property type="match status" value="1"/>
</dbReference>
<comment type="caution">
    <text evidence="1">The sequence shown here is derived from an EMBL/GenBank/DDBJ whole genome shotgun (WGS) entry which is preliminary data.</text>
</comment>
<dbReference type="AlphaFoldDB" id="A0A7Y9ZDN3"/>
<dbReference type="RefSeq" id="WP_179647682.1">
    <property type="nucleotide sequence ID" value="NZ_JACBZM010000001.1"/>
</dbReference>
<reference evidence="1 2" key="1">
    <citation type="submission" date="2020-07" db="EMBL/GenBank/DDBJ databases">
        <title>Sequencing the genomes of 1000 actinobacteria strains.</title>
        <authorList>
            <person name="Klenk H.-P."/>
        </authorList>
    </citation>
    <scope>NUCLEOTIDE SEQUENCE [LARGE SCALE GENOMIC DNA]</scope>
    <source>
        <strain evidence="1 2">DSM 15131</strain>
    </source>
</reference>
<evidence type="ECO:0008006" key="3">
    <source>
        <dbReference type="Google" id="ProtNLM"/>
    </source>
</evidence>
<gene>
    <name evidence="1" type="ORF">BJ993_000602</name>
</gene>
<evidence type="ECO:0000313" key="2">
    <source>
        <dbReference type="Proteomes" id="UP000562045"/>
    </source>
</evidence>
<sequence>MGRRGVAGLAVVGVLTGLAGCGDADSAEQDEATVPTTARTLAVLATEVLGIEPDSFESPGEDEGIGVGIRFNAGEGDDGDLVVLTVAEADGLPACADAACADWSAEEGDFQLVWETEAPEEDPGLLVLRHFDDGVLEEVFYAGQPITGDPREQAGLEVPVSRFEELLADDRLGLVAPAELADAPLPGWSGDAS</sequence>
<organism evidence="1 2">
    <name type="scientific">Nocardioides aromaticivorans</name>
    <dbReference type="NCBI Taxonomy" id="200618"/>
    <lineage>
        <taxon>Bacteria</taxon>
        <taxon>Bacillati</taxon>
        <taxon>Actinomycetota</taxon>
        <taxon>Actinomycetes</taxon>
        <taxon>Propionibacteriales</taxon>
        <taxon>Nocardioidaceae</taxon>
        <taxon>Nocardioides</taxon>
    </lineage>
</organism>
<dbReference type="EMBL" id="JACBZM010000001">
    <property type="protein sequence ID" value="NYI43522.1"/>
    <property type="molecule type" value="Genomic_DNA"/>
</dbReference>
<accession>A0A7Y9ZDN3</accession>
<proteinExistence type="predicted"/>
<evidence type="ECO:0000313" key="1">
    <source>
        <dbReference type="EMBL" id="NYI43522.1"/>
    </source>
</evidence>
<name>A0A7Y9ZDN3_9ACTN</name>
<protein>
    <recommendedName>
        <fullName evidence="3">Lipoprotein</fullName>
    </recommendedName>
</protein>